<dbReference type="Proteomes" id="UP000789570">
    <property type="component" value="Unassembled WGS sequence"/>
</dbReference>
<keyword evidence="2" id="KW-1185">Reference proteome</keyword>
<dbReference type="SUPFAM" id="SSF53067">
    <property type="entry name" value="Actin-like ATPase domain"/>
    <property type="match status" value="2"/>
</dbReference>
<dbReference type="EMBL" id="CAJVPQ010001602">
    <property type="protein sequence ID" value="CAG8560838.1"/>
    <property type="molecule type" value="Genomic_DNA"/>
</dbReference>
<dbReference type="PANTHER" id="PTHR14187:SF5">
    <property type="entry name" value="HEAT SHOCK 70 KDA PROTEIN 12A"/>
    <property type="match status" value="1"/>
</dbReference>
<protein>
    <submittedName>
        <fullName evidence="1">4859_t:CDS:1</fullName>
    </submittedName>
</protein>
<dbReference type="OrthoDB" id="2963168at2759"/>
<sequence>MSLRDTRILVSIDFGTTFSGFAYVHKGDSIRNPDIVTNDIWPDSVGDYKTPTALLYDKAYKEVKNWGTLALEDESDYDYESDELRPRPVELFKLYISDLEEYQKPWLPPQFEYKKAIEDYLTQMQLCIKDTIEKRWPGINFPLQVGLILTIPAEWPHHTTAIMRRCAHKAGLIKTLDSTNLEFTTEPEAAALYCLGVVGEHGLRPGDTFLVADCGGGTIDITTQLLQDNKLSEITERVGDLCGSTFIDKEFLRWLGRRVGFQALEQLKLHNYGQMQHLVQKFFCPLIKFKFNGNPEDFRQVKLNLFKYCDELPQYIKGEHRQNMENVGWSLKLDFTSVKGMFDPVINRILELIESQLDDANERISAMFLVGGFGESPYLLRRVRETFGNRVPNISVPVNSKAAVVRGALVYGLNIDVVRKRVLKWTYGIQVCRDWVAGEDDEDRRTPDGKIFEFRRMVKRRTQVEVNKPFPETCYPVKPNQTSALFKIYYTTKDDAIYCDESGVKLLGTLRILMPDIKDGLNRPIEFSLTFARLEVRATAINKRNGKIYDETSFELDI</sequence>
<gene>
    <name evidence="1" type="ORF">FCALED_LOCUS6591</name>
</gene>
<accession>A0A9N9BBY9</accession>
<dbReference type="PANTHER" id="PTHR14187">
    <property type="entry name" value="ALPHA KINASE/ELONGATION FACTOR 2 KINASE"/>
    <property type="match status" value="1"/>
</dbReference>
<dbReference type="CDD" id="cd10229">
    <property type="entry name" value="ASKHA_NBD_HSP70_HSPA12"/>
    <property type="match status" value="1"/>
</dbReference>
<dbReference type="InterPro" id="IPR043129">
    <property type="entry name" value="ATPase_NBD"/>
</dbReference>
<reference evidence="1" key="1">
    <citation type="submission" date="2021-06" db="EMBL/GenBank/DDBJ databases">
        <authorList>
            <person name="Kallberg Y."/>
            <person name="Tangrot J."/>
            <person name="Rosling A."/>
        </authorList>
    </citation>
    <scope>NUCLEOTIDE SEQUENCE</scope>
    <source>
        <strain evidence="1">UK204</strain>
    </source>
</reference>
<name>A0A9N9BBY9_9GLOM</name>
<dbReference type="AlphaFoldDB" id="A0A9N9BBY9"/>
<proteinExistence type="predicted"/>
<organism evidence="1 2">
    <name type="scientific">Funneliformis caledonium</name>
    <dbReference type="NCBI Taxonomy" id="1117310"/>
    <lineage>
        <taxon>Eukaryota</taxon>
        <taxon>Fungi</taxon>
        <taxon>Fungi incertae sedis</taxon>
        <taxon>Mucoromycota</taxon>
        <taxon>Glomeromycotina</taxon>
        <taxon>Glomeromycetes</taxon>
        <taxon>Glomerales</taxon>
        <taxon>Glomeraceae</taxon>
        <taxon>Funneliformis</taxon>
    </lineage>
</organism>
<evidence type="ECO:0000313" key="2">
    <source>
        <dbReference type="Proteomes" id="UP000789570"/>
    </source>
</evidence>
<comment type="caution">
    <text evidence="1">The sequence shown here is derived from an EMBL/GenBank/DDBJ whole genome shotgun (WGS) entry which is preliminary data.</text>
</comment>
<dbReference type="Gene3D" id="3.30.420.40">
    <property type="match status" value="2"/>
</dbReference>
<evidence type="ECO:0000313" key="1">
    <source>
        <dbReference type="EMBL" id="CAG8560838.1"/>
    </source>
</evidence>
<dbReference type="Gene3D" id="3.90.640.10">
    <property type="entry name" value="Actin, Chain A, domain 4"/>
    <property type="match status" value="1"/>
</dbReference>